<dbReference type="RefSeq" id="WP_376776180.1">
    <property type="nucleotide sequence ID" value="NZ_JACHMB010000001.1"/>
</dbReference>
<reference evidence="1 2" key="1">
    <citation type="submission" date="2020-08" db="EMBL/GenBank/DDBJ databases">
        <title>Sequencing the genomes of 1000 actinobacteria strains.</title>
        <authorList>
            <person name="Klenk H.-P."/>
        </authorList>
    </citation>
    <scope>NUCLEOTIDE SEQUENCE [LARGE SCALE GENOMIC DNA]</scope>
    <source>
        <strain evidence="1 2">DSM 45507</strain>
    </source>
</reference>
<keyword evidence="2" id="KW-1185">Reference proteome</keyword>
<dbReference type="Proteomes" id="UP000579153">
    <property type="component" value="Unassembled WGS sequence"/>
</dbReference>
<evidence type="ECO:0000313" key="1">
    <source>
        <dbReference type="EMBL" id="MBB5779471.1"/>
    </source>
</evidence>
<organism evidence="1 2">
    <name type="scientific">Nonomuraea jabiensis</name>
    <dbReference type="NCBI Taxonomy" id="882448"/>
    <lineage>
        <taxon>Bacteria</taxon>
        <taxon>Bacillati</taxon>
        <taxon>Actinomycetota</taxon>
        <taxon>Actinomycetes</taxon>
        <taxon>Streptosporangiales</taxon>
        <taxon>Streptosporangiaceae</taxon>
        <taxon>Nonomuraea</taxon>
    </lineage>
</organism>
<comment type="caution">
    <text evidence="1">The sequence shown here is derived from an EMBL/GenBank/DDBJ whole genome shotgun (WGS) entry which is preliminary data.</text>
</comment>
<accession>A0A7W9LD56</accession>
<dbReference type="EMBL" id="JACHMB010000001">
    <property type="protein sequence ID" value="MBB5779471.1"/>
    <property type="molecule type" value="Genomic_DNA"/>
</dbReference>
<protein>
    <submittedName>
        <fullName evidence="1">Uncharacterized protein</fullName>
    </submittedName>
</protein>
<gene>
    <name evidence="1" type="ORF">HD596_006227</name>
</gene>
<evidence type="ECO:0000313" key="2">
    <source>
        <dbReference type="Proteomes" id="UP000579153"/>
    </source>
</evidence>
<dbReference type="AlphaFoldDB" id="A0A7W9LD56"/>
<proteinExistence type="predicted"/>
<sequence>MAEVLELAGLSSAAGRRVGGFSLGMRRLLAETSVAELVARAGTDAVLVRDREEDRGDVAVPSRVRRPPGQCPRVRRQIALGTQEFRPGRCRHRPSV</sequence>
<name>A0A7W9LD56_9ACTN</name>